<dbReference type="PANTHER" id="PTHR42813:SF7">
    <property type="entry name" value="ALCOHOL DEHYDROGENASE (ZN-DEPENDENT)-RELATED"/>
    <property type="match status" value="1"/>
</dbReference>
<dbReference type="InterPro" id="IPR013154">
    <property type="entry name" value="ADH-like_N"/>
</dbReference>
<dbReference type="InterPro" id="IPR011032">
    <property type="entry name" value="GroES-like_sf"/>
</dbReference>
<evidence type="ECO:0000313" key="6">
    <source>
        <dbReference type="EMBL" id="RUL75332.1"/>
    </source>
</evidence>
<evidence type="ECO:0000256" key="1">
    <source>
        <dbReference type="ARBA" id="ARBA00001947"/>
    </source>
</evidence>
<evidence type="ECO:0000259" key="4">
    <source>
        <dbReference type="Pfam" id="PF00107"/>
    </source>
</evidence>
<keyword evidence="3" id="KW-0862">Zinc</keyword>
<name>A0A3S0S9X7_9GAMM</name>
<dbReference type="EMBL" id="RYYV01000007">
    <property type="protein sequence ID" value="RUL75332.1"/>
    <property type="molecule type" value="Genomic_DNA"/>
</dbReference>
<proteinExistence type="predicted"/>
<evidence type="ECO:0000313" key="7">
    <source>
        <dbReference type="Proteomes" id="UP000274358"/>
    </source>
</evidence>
<keyword evidence="7" id="KW-1185">Reference proteome</keyword>
<evidence type="ECO:0000256" key="2">
    <source>
        <dbReference type="ARBA" id="ARBA00022723"/>
    </source>
</evidence>
<dbReference type="AlphaFoldDB" id="A0A3S0S9X7"/>
<dbReference type="Proteomes" id="UP000274358">
    <property type="component" value="Unassembled WGS sequence"/>
</dbReference>
<dbReference type="Gene3D" id="3.90.180.10">
    <property type="entry name" value="Medium-chain alcohol dehydrogenases, catalytic domain"/>
    <property type="match status" value="1"/>
</dbReference>
<dbReference type="Pfam" id="PF08240">
    <property type="entry name" value="ADH_N"/>
    <property type="match status" value="1"/>
</dbReference>
<dbReference type="SUPFAM" id="SSF50129">
    <property type="entry name" value="GroES-like"/>
    <property type="match status" value="1"/>
</dbReference>
<dbReference type="Gene3D" id="3.40.50.720">
    <property type="entry name" value="NAD(P)-binding Rossmann-like Domain"/>
    <property type="match status" value="1"/>
</dbReference>
<dbReference type="InterPro" id="IPR013149">
    <property type="entry name" value="ADH-like_C"/>
</dbReference>
<protein>
    <submittedName>
        <fullName evidence="6">Zinc-binding alcohol dehydrogenase</fullName>
    </submittedName>
</protein>
<reference evidence="6 7" key="1">
    <citation type="submission" date="2018-12" db="EMBL/GenBank/DDBJ databases">
        <title>Dyella dinghuensis sp. nov. DHOA06 and Dyella choica sp. nov. 4M-K27, isolated from forest soil.</title>
        <authorList>
            <person name="Qiu L.-H."/>
            <person name="Gao Z.-H."/>
        </authorList>
    </citation>
    <scope>NUCLEOTIDE SEQUENCE [LARGE SCALE GENOMIC DNA]</scope>
    <source>
        <strain evidence="6 7">4M-K27</strain>
    </source>
</reference>
<dbReference type="PANTHER" id="PTHR42813">
    <property type="entry name" value="ZINC-TYPE ALCOHOL DEHYDROGENASE-LIKE"/>
    <property type="match status" value="1"/>
</dbReference>
<organism evidence="6 7">
    <name type="scientific">Dyella choica</name>
    <dbReference type="NCBI Taxonomy" id="1927959"/>
    <lineage>
        <taxon>Bacteria</taxon>
        <taxon>Pseudomonadati</taxon>
        <taxon>Pseudomonadota</taxon>
        <taxon>Gammaproteobacteria</taxon>
        <taxon>Lysobacterales</taxon>
        <taxon>Rhodanobacteraceae</taxon>
        <taxon>Dyella</taxon>
    </lineage>
</organism>
<evidence type="ECO:0000256" key="3">
    <source>
        <dbReference type="ARBA" id="ARBA00022833"/>
    </source>
</evidence>
<sequence>MRELAFIKTRRVQWRSVASPILGGPGEALVRPVIAARCDGDNLPIFNHVTTALRAGVALHYFDPLVSELLGPYPYGKPFAIGHECIAEVIECGEEVKQIQKGQLVIVPWSVSCGSCPTCHTGHTSHCTQAGSSLLSGYGFGASMGPWGGTVCDLLRVPFADAMLVPVPADIEPLKLASASDNMPDAWRSVGPALAQRPGAPVLVVGGGARSIGLYAAGMAVALGASRVDYVDYDPERLRIAEALGASAIESKRGAAWFDRHAPRVHGGYLVSVDASSTAAGLRYALRSLAPGGNCTAVGFYFARQTGLPLMQMYANSTTLHVGISHPRRDLPDVIELVRQGLFDPLKVATLVADWDDAPHAFTTRTTKVIVAREPYGRVGGNRW</sequence>
<accession>A0A3S0S9X7</accession>
<dbReference type="GO" id="GO:0046872">
    <property type="term" value="F:metal ion binding"/>
    <property type="evidence" value="ECO:0007669"/>
    <property type="project" value="UniProtKB-KW"/>
</dbReference>
<feature type="domain" description="Alcohol dehydrogenase-like N-terminal" evidence="5">
    <location>
        <begin position="25"/>
        <end position="166"/>
    </location>
</feature>
<dbReference type="InterPro" id="IPR036291">
    <property type="entry name" value="NAD(P)-bd_dom_sf"/>
</dbReference>
<dbReference type="OrthoDB" id="9773078at2"/>
<dbReference type="Pfam" id="PF00107">
    <property type="entry name" value="ADH_zinc_N"/>
    <property type="match status" value="1"/>
</dbReference>
<dbReference type="SUPFAM" id="SSF51735">
    <property type="entry name" value="NAD(P)-binding Rossmann-fold domains"/>
    <property type="match status" value="1"/>
</dbReference>
<keyword evidence="2" id="KW-0479">Metal-binding</keyword>
<feature type="domain" description="Alcohol dehydrogenase-like C-terminal" evidence="4">
    <location>
        <begin position="212"/>
        <end position="338"/>
    </location>
</feature>
<comment type="caution">
    <text evidence="6">The sequence shown here is derived from an EMBL/GenBank/DDBJ whole genome shotgun (WGS) entry which is preliminary data.</text>
</comment>
<evidence type="ECO:0000259" key="5">
    <source>
        <dbReference type="Pfam" id="PF08240"/>
    </source>
</evidence>
<comment type="cofactor">
    <cofactor evidence="1">
        <name>Zn(2+)</name>
        <dbReference type="ChEBI" id="CHEBI:29105"/>
    </cofactor>
</comment>
<gene>
    <name evidence="6" type="ORF">EKH80_11440</name>
</gene>